<reference evidence="1" key="1">
    <citation type="submission" date="2020-05" db="UniProtKB">
        <authorList>
            <consortium name="EnsemblMetazoa"/>
        </authorList>
    </citation>
    <scope>IDENTIFICATION</scope>
    <source>
        <strain evidence="1">TTRI</strain>
    </source>
</reference>
<dbReference type="Proteomes" id="UP000078200">
    <property type="component" value="Unassembled WGS sequence"/>
</dbReference>
<accession>A0A1A9V1K8</accession>
<dbReference type="VEuPathDB" id="VectorBase:GAUT022879"/>
<evidence type="ECO:0000313" key="1">
    <source>
        <dbReference type="EnsemblMetazoa" id="GAUT022879-PA"/>
    </source>
</evidence>
<dbReference type="EnsemblMetazoa" id="GAUT022879-RA">
    <property type="protein sequence ID" value="GAUT022879-PA"/>
    <property type="gene ID" value="GAUT022879"/>
</dbReference>
<sequence>MGDNDFDSALAESPAIASREQQRISLELFPLRLLKEKIATATHIVECSSSNLIRTYRPQKYNSTYDEMVTSHYLRPSKGFSYFEFFNEDGSSLNSDEGPSTNILYAPRISNLASEIEKIRNESCQGN</sequence>
<dbReference type="STRING" id="7395.A0A1A9V1K8"/>
<keyword evidence="2" id="KW-1185">Reference proteome</keyword>
<evidence type="ECO:0000313" key="2">
    <source>
        <dbReference type="Proteomes" id="UP000078200"/>
    </source>
</evidence>
<dbReference type="AlphaFoldDB" id="A0A1A9V1K8"/>
<proteinExistence type="predicted"/>
<protein>
    <submittedName>
        <fullName evidence="1">Uncharacterized protein</fullName>
    </submittedName>
</protein>
<organism evidence="1 2">
    <name type="scientific">Glossina austeni</name>
    <name type="common">Savannah tsetse fly</name>
    <dbReference type="NCBI Taxonomy" id="7395"/>
    <lineage>
        <taxon>Eukaryota</taxon>
        <taxon>Metazoa</taxon>
        <taxon>Ecdysozoa</taxon>
        <taxon>Arthropoda</taxon>
        <taxon>Hexapoda</taxon>
        <taxon>Insecta</taxon>
        <taxon>Pterygota</taxon>
        <taxon>Neoptera</taxon>
        <taxon>Endopterygota</taxon>
        <taxon>Diptera</taxon>
        <taxon>Brachycera</taxon>
        <taxon>Muscomorpha</taxon>
        <taxon>Hippoboscoidea</taxon>
        <taxon>Glossinidae</taxon>
        <taxon>Glossina</taxon>
    </lineage>
</organism>
<name>A0A1A9V1K8_GLOAU</name>